<dbReference type="AlphaFoldDB" id="A0A179HET4"/>
<organism evidence="1 2">
    <name type="scientific">Purpureocillium lilacinum</name>
    <name type="common">Paecilomyces lilacinus</name>
    <dbReference type="NCBI Taxonomy" id="33203"/>
    <lineage>
        <taxon>Eukaryota</taxon>
        <taxon>Fungi</taxon>
        <taxon>Dikarya</taxon>
        <taxon>Ascomycota</taxon>
        <taxon>Pezizomycotina</taxon>
        <taxon>Sordariomycetes</taxon>
        <taxon>Hypocreomycetidae</taxon>
        <taxon>Hypocreales</taxon>
        <taxon>Ophiocordycipitaceae</taxon>
        <taxon>Purpureocillium</taxon>
    </lineage>
</organism>
<comment type="caution">
    <text evidence="1">The sequence shown here is derived from an EMBL/GenBank/DDBJ whole genome shotgun (WGS) entry which is preliminary data.</text>
</comment>
<protein>
    <submittedName>
        <fullName evidence="1">Uncharacterized protein</fullName>
    </submittedName>
</protein>
<evidence type="ECO:0000313" key="1">
    <source>
        <dbReference type="EMBL" id="OAQ88482.1"/>
    </source>
</evidence>
<dbReference type="EMBL" id="LSBI01000006">
    <property type="protein sequence ID" value="OAQ88482.1"/>
    <property type="molecule type" value="Genomic_DNA"/>
</dbReference>
<dbReference type="OMA" id="HWANPAF"/>
<proteinExistence type="predicted"/>
<dbReference type="Proteomes" id="UP000078340">
    <property type="component" value="Unassembled WGS sequence"/>
</dbReference>
<reference evidence="1 2" key="1">
    <citation type="submission" date="2016-02" db="EMBL/GenBank/DDBJ databases">
        <title>Biosynthesis of antibiotic leucinostatins and their inhibition on Phytophthora in bio-control Purpureocillium lilacinum.</title>
        <authorList>
            <person name="Wang G."/>
            <person name="Liu Z."/>
            <person name="Lin R."/>
            <person name="Li E."/>
            <person name="Mao Z."/>
            <person name="Ling J."/>
            <person name="Yin W."/>
            <person name="Xie B."/>
        </authorList>
    </citation>
    <scope>NUCLEOTIDE SEQUENCE [LARGE SCALE GENOMIC DNA]</scope>
    <source>
        <strain evidence="1">PLFJ-1</strain>
    </source>
</reference>
<evidence type="ECO:0000313" key="2">
    <source>
        <dbReference type="Proteomes" id="UP000078340"/>
    </source>
</evidence>
<accession>A0A179HET4</accession>
<sequence>MPPKGTKGAPKGSSWENPVLLQDLALALYETASKAGCFSAATKMEIEAFMKQQGHPTTWEAVRSFVPYNFILQPTPSSSYPTSCTMGGRQIQKWDPAVHEDILIAIFQHVNLSTVDWSSIMGDMRSKGYTFTEGALRYAQC</sequence>
<name>A0A179HET4_PURLI</name>
<gene>
    <name evidence="1" type="ORF">VFPFJ_06947</name>
</gene>